<feature type="transmembrane region" description="Helical" evidence="1">
    <location>
        <begin position="25"/>
        <end position="44"/>
    </location>
</feature>
<keyword evidence="1" id="KW-0812">Transmembrane</keyword>
<organism evidence="2 3">
    <name type="scientific">Candidatus Woesebacteria bacterium GWB1_43_5</name>
    <dbReference type="NCBI Taxonomy" id="1802474"/>
    <lineage>
        <taxon>Bacteria</taxon>
        <taxon>Candidatus Woeseibacteriota</taxon>
    </lineage>
</organism>
<evidence type="ECO:0000313" key="3">
    <source>
        <dbReference type="Proteomes" id="UP000178812"/>
    </source>
</evidence>
<reference evidence="2 3" key="1">
    <citation type="journal article" date="2016" name="Nat. Commun.">
        <title>Thousands of microbial genomes shed light on interconnected biogeochemical processes in an aquifer system.</title>
        <authorList>
            <person name="Anantharaman K."/>
            <person name="Brown C.T."/>
            <person name="Hug L.A."/>
            <person name="Sharon I."/>
            <person name="Castelle C.J."/>
            <person name="Probst A.J."/>
            <person name="Thomas B.C."/>
            <person name="Singh A."/>
            <person name="Wilkins M.J."/>
            <person name="Karaoz U."/>
            <person name="Brodie E.L."/>
            <person name="Williams K.H."/>
            <person name="Hubbard S.S."/>
            <person name="Banfield J.F."/>
        </authorList>
    </citation>
    <scope>NUCLEOTIDE SEQUENCE [LARGE SCALE GENOMIC DNA]</scope>
</reference>
<accession>A0A1F7WSI1</accession>
<keyword evidence="1" id="KW-0472">Membrane</keyword>
<gene>
    <name evidence="2" type="ORF">A2125_02205</name>
</gene>
<dbReference type="Proteomes" id="UP000178812">
    <property type="component" value="Unassembled WGS sequence"/>
</dbReference>
<comment type="caution">
    <text evidence="2">The sequence shown here is derived from an EMBL/GenBank/DDBJ whole genome shotgun (WGS) entry which is preliminary data.</text>
</comment>
<name>A0A1F7WSI1_9BACT</name>
<dbReference type="EMBL" id="MGFM01000032">
    <property type="protein sequence ID" value="OGM05587.1"/>
    <property type="molecule type" value="Genomic_DNA"/>
</dbReference>
<proteinExistence type="predicted"/>
<evidence type="ECO:0000313" key="2">
    <source>
        <dbReference type="EMBL" id="OGM05587.1"/>
    </source>
</evidence>
<evidence type="ECO:0000256" key="1">
    <source>
        <dbReference type="SAM" id="Phobius"/>
    </source>
</evidence>
<keyword evidence="1" id="KW-1133">Transmembrane helix</keyword>
<protein>
    <submittedName>
        <fullName evidence="2">Uncharacterized protein</fullName>
    </submittedName>
</protein>
<dbReference type="AlphaFoldDB" id="A0A1F7WSI1"/>
<sequence length="97" mass="11380">MAEIQYYFAFKQIKKMNDLINKHTIKIQLGVLTGIVGAIIYWTFMATGMIEQVNANAAEINNVKKYIDRIIILEERFLWMQQTISEIKIDVKKLLEK</sequence>